<name>A0A1I7UCH9_9PELO</name>
<dbReference type="eggNOG" id="ENOG502TJUY">
    <property type="taxonomic scope" value="Eukaryota"/>
</dbReference>
<dbReference type="PANTHER" id="PTHR21503">
    <property type="entry name" value="F-BOX-CONTAINING HYPOTHETICAL PROTEIN C.ELEGANS"/>
    <property type="match status" value="1"/>
</dbReference>
<proteinExistence type="predicted"/>
<accession>A0A1I7UCH9</accession>
<evidence type="ECO:0000313" key="2">
    <source>
        <dbReference type="WBParaSite" id="Csp11.Scaffold629.g7942.t2"/>
    </source>
</evidence>
<dbReference type="AlphaFoldDB" id="A0A1I7UCH9"/>
<sequence>MSAAFQFPLLKLPWVCLEHFLNTSRAFDVFDLITFSLISKRCYQIVKSLNHRELKAYDIRIKNQCIDIDFVRTETKIIGKWKFNLGEESKTNSFMELYYLHEDDDNWVPARARQLLTDDPESSAVNAFRYIMALFPCPVEQITLDVDEFNHSEQICRSFDINECKLVKLKSENKMSRNEVIRIMSITKIKGTICFDVEIEPGFPYENDFIPRTHCRRGLATRDMMFRLNSHVITLSSCELSKITPDDFFDFVMRWYNSNDTSFEMLVLTWKKRYGEFDLETVTSLNLYEYDETRRGRYIRYNRTWVIDTSIGWDFQRSDGLWATIAKTKPTRSLVFYVWHDRSSRDIVLNGSEEFV</sequence>
<evidence type="ECO:0000313" key="1">
    <source>
        <dbReference type="Proteomes" id="UP000095282"/>
    </source>
</evidence>
<protein>
    <submittedName>
        <fullName evidence="2">F-box domain-containing protein</fullName>
    </submittedName>
</protein>
<dbReference type="WBParaSite" id="Csp11.Scaffold629.g7942.t2">
    <property type="protein sequence ID" value="Csp11.Scaffold629.g7942.t2"/>
    <property type="gene ID" value="Csp11.Scaffold629.g7942"/>
</dbReference>
<keyword evidence="1" id="KW-1185">Reference proteome</keyword>
<dbReference type="Proteomes" id="UP000095282">
    <property type="component" value="Unplaced"/>
</dbReference>
<reference evidence="2" key="1">
    <citation type="submission" date="2016-11" db="UniProtKB">
        <authorList>
            <consortium name="WormBaseParasite"/>
        </authorList>
    </citation>
    <scope>IDENTIFICATION</scope>
</reference>
<organism evidence="1 2">
    <name type="scientific">Caenorhabditis tropicalis</name>
    <dbReference type="NCBI Taxonomy" id="1561998"/>
    <lineage>
        <taxon>Eukaryota</taxon>
        <taxon>Metazoa</taxon>
        <taxon>Ecdysozoa</taxon>
        <taxon>Nematoda</taxon>
        <taxon>Chromadorea</taxon>
        <taxon>Rhabditida</taxon>
        <taxon>Rhabditina</taxon>
        <taxon>Rhabditomorpha</taxon>
        <taxon>Rhabditoidea</taxon>
        <taxon>Rhabditidae</taxon>
        <taxon>Peloderinae</taxon>
        <taxon>Caenorhabditis</taxon>
    </lineage>
</organism>